<feature type="transmembrane region" description="Helical" evidence="1">
    <location>
        <begin position="159"/>
        <end position="182"/>
    </location>
</feature>
<feature type="transmembrane region" description="Helical" evidence="1">
    <location>
        <begin position="50"/>
        <end position="71"/>
    </location>
</feature>
<evidence type="ECO:0008006" key="4">
    <source>
        <dbReference type="Google" id="ProtNLM"/>
    </source>
</evidence>
<evidence type="ECO:0000256" key="1">
    <source>
        <dbReference type="SAM" id="Phobius"/>
    </source>
</evidence>
<dbReference type="EMBL" id="VXIV02003268">
    <property type="protein sequence ID" value="KAF6018923.1"/>
    <property type="molecule type" value="Genomic_DNA"/>
</dbReference>
<keyword evidence="1" id="KW-0472">Membrane</keyword>
<dbReference type="AlphaFoldDB" id="A0A7J7IYC5"/>
<organism evidence="2 3">
    <name type="scientific">Bugula neritina</name>
    <name type="common">Brown bryozoan</name>
    <name type="synonym">Sertularia neritina</name>
    <dbReference type="NCBI Taxonomy" id="10212"/>
    <lineage>
        <taxon>Eukaryota</taxon>
        <taxon>Metazoa</taxon>
        <taxon>Spiralia</taxon>
        <taxon>Lophotrochozoa</taxon>
        <taxon>Bryozoa</taxon>
        <taxon>Gymnolaemata</taxon>
        <taxon>Cheilostomatida</taxon>
        <taxon>Flustrina</taxon>
        <taxon>Buguloidea</taxon>
        <taxon>Bugulidae</taxon>
        <taxon>Bugula</taxon>
    </lineage>
</organism>
<gene>
    <name evidence="2" type="ORF">EB796_022744</name>
</gene>
<accession>A0A7J7IYC5</accession>
<keyword evidence="1" id="KW-1133">Transmembrane helix</keyword>
<proteinExistence type="predicted"/>
<feature type="transmembrane region" description="Helical" evidence="1">
    <location>
        <begin position="91"/>
        <end position="114"/>
    </location>
</feature>
<dbReference type="Proteomes" id="UP000593567">
    <property type="component" value="Unassembled WGS sequence"/>
</dbReference>
<reference evidence="2" key="1">
    <citation type="submission" date="2020-06" db="EMBL/GenBank/DDBJ databases">
        <title>Draft genome of Bugula neritina, a colonial animal packing powerful symbionts and potential medicines.</title>
        <authorList>
            <person name="Rayko M."/>
        </authorList>
    </citation>
    <scope>NUCLEOTIDE SEQUENCE [LARGE SCALE GENOMIC DNA]</scope>
    <source>
        <strain evidence="2">Kwan_BN1</strain>
    </source>
</reference>
<evidence type="ECO:0000313" key="3">
    <source>
        <dbReference type="Proteomes" id="UP000593567"/>
    </source>
</evidence>
<comment type="caution">
    <text evidence="2">The sequence shown here is derived from an EMBL/GenBank/DDBJ whole genome shotgun (WGS) entry which is preliminary data.</text>
</comment>
<feature type="transmembrane region" description="Helical" evidence="1">
    <location>
        <begin position="126"/>
        <end position="147"/>
    </location>
</feature>
<keyword evidence="3" id="KW-1185">Reference proteome</keyword>
<evidence type="ECO:0000313" key="2">
    <source>
        <dbReference type="EMBL" id="KAF6018923.1"/>
    </source>
</evidence>
<name>A0A7J7IYC5_BUGNE</name>
<protein>
    <recommendedName>
        <fullName evidence="4">Transmembrane protein</fullName>
    </recommendedName>
</protein>
<keyword evidence="1" id="KW-0812">Transmembrane</keyword>
<sequence length="224" mass="24512">MVKPDHDHLIYEDNTRTLPSFIGTTSSTDFESSIHDQQEPLPQHHTHMKVVSYNCLVLGLLTALAGGIQVFVLPLVCPGGSGHISFSYDFFFGFTLWCGILLILTAATGVRVTFTKRLTTVNRYCCLQILCTIIYIVGTIIMMVTFLSGSLVNVDTCLVAGHSVSAVFLGLGMLLQMVILAFSSHTLYDGKIISLSTFCIRATRDKCCPKEAYSDSVSQDLAVN</sequence>